<organism evidence="13 14">
    <name type="scientific">Euplotes crassus</name>
    <dbReference type="NCBI Taxonomy" id="5936"/>
    <lineage>
        <taxon>Eukaryota</taxon>
        <taxon>Sar</taxon>
        <taxon>Alveolata</taxon>
        <taxon>Ciliophora</taxon>
        <taxon>Intramacronucleata</taxon>
        <taxon>Spirotrichea</taxon>
        <taxon>Hypotrichia</taxon>
        <taxon>Euplotida</taxon>
        <taxon>Euplotidae</taxon>
        <taxon>Moneuplotes</taxon>
    </lineage>
</organism>
<gene>
    <name evidence="13" type="ORF">ECRASSUSDP1_LOCUS18269</name>
</gene>
<dbReference type="GO" id="GO:0004822">
    <property type="term" value="F:isoleucine-tRNA ligase activity"/>
    <property type="evidence" value="ECO:0007669"/>
    <property type="project" value="UniProtKB-EC"/>
</dbReference>
<dbReference type="EC" id="6.1.1.5" evidence="2"/>
<evidence type="ECO:0000256" key="6">
    <source>
        <dbReference type="ARBA" id="ARBA00022917"/>
    </source>
</evidence>
<dbReference type="Gene3D" id="3.90.740.10">
    <property type="entry name" value="Valyl/Leucyl/Isoleucyl-tRNA synthetase, editing domain"/>
    <property type="match status" value="1"/>
</dbReference>
<dbReference type="Proteomes" id="UP001295684">
    <property type="component" value="Unassembled WGS sequence"/>
</dbReference>
<evidence type="ECO:0000256" key="3">
    <source>
        <dbReference type="ARBA" id="ARBA00022598"/>
    </source>
</evidence>
<keyword evidence="4 10" id="KW-0547">Nucleotide-binding</keyword>
<dbReference type="FunFam" id="3.40.50.620:FF:000023">
    <property type="entry name" value="Isoleucyl-tRNA synthetase,cytoplasmic"/>
    <property type="match status" value="1"/>
</dbReference>
<dbReference type="CDD" id="cd00818">
    <property type="entry name" value="IleRS_core"/>
    <property type="match status" value="1"/>
</dbReference>
<name>A0AAD1XQD4_EUPCR</name>
<comment type="caution">
    <text evidence="13">The sequence shown here is derived from an EMBL/GenBank/DDBJ whole genome shotgun (WGS) entry which is preliminary data.</text>
</comment>
<evidence type="ECO:0000256" key="4">
    <source>
        <dbReference type="ARBA" id="ARBA00022741"/>
    </source>
</evidence>
<dbReference type="FunFam" id="3.40.50.620:FF:000133">
    <property type="entry name" value="Isoleucyl-tRNA synthetase, cytoplasmic"/>
    <property type="match status" value="1"/>
</dbReference>
<keyword evidence="5 10" id="KW-0067">ATP-binding</keyword>
<reference evidence="13" key="1">
    <citation type="submission" date="2023-07" db="EMBL/GenBank/DDBJ databases">
        <authorList>
            <consortium name="AG Swart"/>
            <person name="Singh M."/>
            <person name="Singh A."/>
            <person name="Seah K."/>
            <person name="Emmerich C."/>
        </authorList>
    </citation>
    <scope>NUCLEOTIDE SEQUENCE</scope>
    <source>
        <strain evidence="13">DP1</strain>
    </source>
</reference>
<sequence>MIHKLHRRSYPLLRPCRRWIYTNFYPGSRFARVEASPNFPKSEEKVLKYWDKINAFEKQLEITKDLPPFTFNDGPPFATGLPHYGHLAVGAIKDTVCRYAVQNGHYVERRFGWDCHGLPIEYEIDKKLGIQTKQDYQKIGLKEYNNQCRDIVMRYSAQWETIVKRFGRWIDFKNDYKTMDTSYMESVWYVFKQMYDKGLVYKGSKVMPYSTKCNTVLSNFEAGSNYKKIRDPSILITFPVLSQENTSFLAWTTTPWTLPSNLALAVNPEMEYITFVHPETGHNYIIAKNRMKEVFKLLGLEKSKKAKKTKDLKIISKVKGSELIGQHYEPLFNYFSQEMESSSAFKVISGDFVTDQDGTGIVHCAPGFGEDDFHACVREGIISPGSPPCPIDDSGNFTKEVHDFEGINFKEADKGIKKVLKERGRLVYEGVYDHNYPFCWRSDTPLMYRAVNSWFIMVTDMKDDLVKNNLKATWVPEFVQKNRFHNWLADAKDWCFSRNRLWGNPIPLWVSEDGEEVICVGSIEELRELSGRNDITDLHRDYIDDITIPSQQGKGELRRIEEVFDCWFESGSMPFAQQHYPFSITDEEFNKIYPADFIAEGLDQTRGWFYTLNVISTALRNSNPYKNLIVNGLILAEDGAKMSKSKNNFPDPMKMVDEYSADSVKLYMLNSPVVRSEPLKFSTEGVKGVVRSVLLPWYNSYRFLIQNIHRWETKSGQKFQFSSDFKSSQDYGLFDQWILGRKEHLKELFREEMDAYKLDKVIRHLLSFMEDLTNWYIRLSRGKMKGQEGIESMHQSLHVLYEVLFSTTVMMSCFTPFISELLYLNLRNGLDKNHEDYQDSIHFLRLPKASGGQYDEEIFPLVDHMKKIVELVRKIRDIECVPMRRPVRKVTIIHKNPEIAESYNIFSNHYHTEMNALSIDQSGEVEKYFKYDINFNHRSLGQRLGRGYTKELRDGIMSMTNDDINTLLNSQEININGIVIYPEDVSLHKIFRSDLVSKEGIKGITDEEYAILVDFTEDEKIRQSFVAREFINKIQKFKKDLNINIDDDIEIYYSTESENLLGTFQTQKKNIEENVFKKVLLLEDQSYIEQLEHNKIEIEGEEVNIYIRRK</sequence>
<dbReference type="InterPro" id="IPR001412">
    <property type="entry name" value="aa-tRNA-synth_I_CS"/>
</dbReference>
<dbReference type="PRINTS" id="PR00984">
    <property type="entry name" value="TRNASYNTHILE"/>
</dbReference>
<dbReference type="InterPro" id="IPR002300">
    <property type="entry name" value="aa-tRNA-synth_Ia"/>
</dbReference>
<dbReference type="CDD" id="cd07961">
    <property type="entry name" value="Anticodon_Ia_Ile_ABEc"/>
    <property type="match status" value="1"/>
</dbReference>
<evidence type="ECO:0000313" key="14">
    <source>
        <dbReference type="Proteomes" id="UP001295684"/>
    </source>
</evidence>
<evidence type="ECO:0000256" key="5">
    <source>
        <dbReference type="ARBA" id="ARBA00022840"/>
    </source>
</evidence>
<dbReference type="PROSITE" id="PS00178">
    <property type="entry name" value="AA_TRNA_LIGASE_I"/>
    <property type="match status" value="1"/>
</dbReference>
<dbReference type="Pfam" id="PF08264">
    <property type="entry name" value="Anticodon_1"/>
    <property type="match status" value="1"/>
</dbReference>
<keyword evidence="7 10" id="KW-0030">Aminoacyl-tRNA synthetase</keyword>
<proteinExistence type="inferred from homology"/>
<evidence type="ECO:0000256" key="10">
    <source>
        <dbReference type="RuleBase" id="RU363035"/>
    </source>
</evidence>
<evidence type="ECO:0000259" key="12">
    <source>
        <dbReference type="Pfam" id="PF08264"/>
    </source>
</evidence>
<evidence type="ECO:0000256" key="9">
    <source>
        <dbReference type="ARBA" id="ARBA00048359"/>
    </source>
</evidence>
<dbReference type="InterPro" id="IPR033709">
    <property type="entry name" value="Anticodon_Ile_ABEc"/>
</dbReference>
<feature type="domain" description="Aminoacyl-tRNA synthetase class Ia" evidence="11">
    <location>
        <begin position="46"/>
        <end position="677"/>
    </location>
</feature>
<dbReference type="InterPro" id="IPR014729">
    <property type="entry name" value="Rossmann-like_a/b/a_fold"/>
</dbReference>
<evidence type="ECO:0000313" key="13">
    <source>
        <dbReference type="EMBL" id="CAI2376892.1"/>
    </source>
</evidence>
<feature type="domain" description="Methionyl/Valyl/Leucyl/Isoleucyl-tRNA synthetase anticodon-binding" evidence="12">
    <location>
        <begin position="735"/>
        <end position="889"/>
    </location>
</feature>
<dbReference type="InterPro" id="IPR002301">
    <property type="entry name" value="Ile-tRNA-ligase"/>
</dbReference>
<dbReference type="Pfam" id="PF00133">
    <property type="entry name" value="tRNA-synt_1"/>
    <property type="match status" value="1"/>
</dbReference>
<protein>
    <recommendedName>
        <fullName evidence="2">isoleucine--tRNA ligase</fullName>
        <ecNumber evidence="2">6.1.1.5</ecNumber>
    </recommendedName>
    <alternativeName>
        <fullName evidence="8">Isoleucyl-tRNA synthetase</fullName>
    </alternativeName>
</protein>
<dbReference type="SUPFAM" id="SSF50677">
    <property type="entry name" value="ValRS/IleRS/LeuRS editing domain"/>
    <property type="match status" value="1"/>
</dbReference>
<dbReference type="NCBIfam" id="TIGR00392">
    <property type="entry name" value="ileS"/>
    <property type="match status" value="1"/>
</dbReference>
<dbReference type="InterPro" id="IPR023586">
    <property type="entry name" value="Ile-tRNA-ligase_type2"/>
</dbReference>
<dbReference type="PANTHER" id="PTHR42780">
    <property type="entry name" value="SOLEUCYL-TRNA SYNTHETASE"/>
    <property type="match status" value="1"/>
</dbReference>
<keyword evidence="3 10" id="KW-0436">Ligase</keyword>
<dbReference type="InterPro" id="IPR009080">
    <property type="entry name" value="tRNAsynth_Ia_anticodon-bd"/>
</dbReference>
<comment type="catalytic activity">
    <reaction evidence="9">
        <text>tRNA(Ile) + L-isoleucine + ATP = L-isoleucyl-tRNA(Ile) + AMP + diphosphate</text>
        <dbReference type="Rhea" id="RHEA:11060"/>
        <dbReference type="Rhea" id="RHEA-COMP:9666"/>
        <dbReference type="Rhea" id="RHEA-COMP:9695"/>
        <dbReference type="ChEBI" id="CHEBI:30616"/>
        <dbReference type="ChEBI" id="CHEBI:33019"/>
        <dbReference type="ChEBI" id="CHEBI:58045"/>
        <dbReference type="ChEBI" id="CHEBI:78442"/>
        <dbReference type="ChEBI" id="CHEBI:78528"/>
        <dbReference type="ChEBI" id="CHEBI:456215"/>
        <dbReference type="EC" id="6.1.1.5"/>
    </reaction>
</comment>
<comment type="similarity">
    <text evidence="1 10">Belongs to the class-I aminoacyl-tRNA synthetase family.</text>
</comment>
<dbReference type="InterPro" id="IPR009008">
    <property type="entry name" value="Val/Leu/Ile-tRNA-synth_edit"/>
</dbReference>
<dbReference type="SUPFAM" id="SSF52374">
    <property type="entry name" value="Nucleotidylyl transferase"/>
    <property type="match status" value="1"/>
</dbReference>
<accession>A0AAD1XQD4</accession>
<dbReference type="GO" id="GO:0000049">
    <property type="term" value="F:tRNA binding"/>
    <property type="evidence" value="ECO:0007669"/>
    <property type="project" value="InterPro"/>
</dbReference>
<dbReference type="Gene3D" id="3.40.50.620">
    <property type="entry name" value="HUPs"/>
    <property type="match status" value="2"/>
</dbReference>
<dbReference type="GO" id="GO:0002161">
    <property type="term" value="F:aminoacyl-tRNA deacylase activity"/>
    <property type="evidence" value="ECO:0007669"/>
    <property type="project" value="InterPro"/>
</dbReference>
<dbReference type="GO" id="GO:0006428">
    <property type="term" value="P:isoleucyl-tRNA aminoacylation"/>
    <property type="evidence" value="ECO:0007669"/>
    <property type="project" value="InterPro"/>
</dbReference>
<dbReference type="PANTHER" id="PTHR42780:SF1">
    <property type="entry name" value="ISOLEUCINE--TRNA LIGASE, CYTOPLASMIC"/>
    <property type="match status" value="1"/>
</dbReference>
<keyword evidence="14" id="KW-1185">Reference proteome</keyword>
<dbReference type="Pfam" id="PF19302">
    <property type="entry name" value="DUF5915"/>
    <property type="match status" value="1"/>
</dbReference>
<keyword evidence="6 10" id="KW-0648">Protein biosynthesis</keyword>
<dbReference type="SUPFAM" id="SSF47323">
    <property type="entry name" value="Anticodon-binding domain of a subclass of class I aminoacyl-tRNA synthetases"/>
    <property type="match status" value="1"/>
</dbReference>
<evidence type="ECO:0000256" key="7">
    <source>
        <dbReference type="ARBA" id="ARBA00023146"/>
    </source>
</evidence>
<dbReference type="EMBL" id="CAMPGE010018480">
    <property type="protein sequence ID" value="CAI2376892.1"/>
    <property type="molecule type" value="Genomic_DNA"/>
</dbReference>
<evidence type="ECO:0000259" key="11">
    <source>
        <dbReference type="Pfam" id="PF00133"/>
    </source>
</evidence>
<evidence type="ECO:0000256" key="1">
    <source>
        <dbReference type="ARBA" id="ARBA00005594"/>
    </source>
</evidence>
<evidence type="ECO:0000256" key="8">
    <source>
        <dbReference type="ARBA" id="ARBA00032665"/>
    </source>
</evidence>
<dbReference type="GO" id="GO:0005524">
    <property type="term" value="F:ATP binding"/>
    <property type="evidence" value="ECO:0007669"/>
    <property type="project" value="UniProtKB-KW"/>
</dbReference>
<dbReference type="AlphaFoldDB" id="A0AAD1XQD4"/>
<evidence type="ECO:0000256" key="2">
    <source>
        <dbReference type="ARBA" id="ARBA00013165"/>
    </source>
</evidence>
<dbReference type="Gene3D" id="1.10.730.10">
    <property type="entry name" value="Isoleucyl-tRNA Synthetase, Domain 1"/>
    <property type="match status" value="1"/>
</dbReference>
<dbReference type="InterPro" id="IPR013155">
    <property type="entry name" value="M/V/L/I-tRNA-synth_anticd-bd"/>
</dbReference>